<protein>
    <submittedName>
        <fullName evidence="1">Uncharacterized protein</fullName>
    </submittedName>
</protein>
<sequence>MDYEVGSDGLGVDGRGGLRRPFSPSFFVVAFRM</sequence>
<proteinExistence type="predicted"/>
<reference evidence="1" key="1">
    <citation type="submission" date="2014-09" db="EMBL/GenBank/DDBJ databases">
        <authorList>
            <person name="Magalhaes I.L.F."/>
            <person name="Oliveira U."/>
            <person name="Santos F.R."/>
            <person name="Vidigal T.H.D.A."/>
            <person name="Brescovit A.D."/>
            <person name="Santos A.J."/>
        </authorList>
    </citation>
    <scope>NUCLEOTIDE SEQUENCE</scope>
    <source>
        <tissue evidence="1">Shoot tissue taken approximately 20 cm above the soil surface</tissue>
    </source>
</reference>
<reference evidence="1" key="2">
    <citation type="journal article" date="2015" name="Data Brief">
        <title>Shoot transcriptome of the giant reed, Arundo donax.</title>
        <authorList>
            <person name="Barrero R.A."/>
            <person name="Guerrero F.D."/>
            <person name="Moolhuijzen P."/>
            <person name="Goolsby J.A."/>
            <person name="Tidwell J."/>
            <person name="Bellgard S.E."/>
            <person name="Bellgard M.I."/>
        </authorList>
    </citation>
    <scope>NUCLEOTIDE SEQUENCE</scope>
    <source>
        <tissue evidence="1">Shoot tissue taken approximately 20 cm above the soil surface</tissue>
    </source>
</reference>
<name>A0A0A9ES02_ARUDO</name>
<dbReference type="AlphaFoldDB" id="A0A0A9ES02"/>
<evidence type="ECO:0000313" key="1">
    <source>
        <dbReference type="EMBL" id="JAE02887.1"/>
    </source>
</evidence>
<accession>A0A0A9ES02</accession>
<organism evidence="1">
    <name type="scientific">Arundo donax</name>
    <name type="common">Giant reed</name>
    <name type="synonym">Donax arundinaceus</name>
    <dbReference type="NCBI Taxonomy" id="35708"/>
    <lineage>
        <taxon>Eukaryota</taxon>
        <taxon>Viridiplantae</taxon>
        <taxon>Streptophyta</taxon>
        <taxon>Embryophyta</taxon>
        <taxon>Tracheophyta</taxon>
        <taxon>Spermatophyta</taxon>
        <taxon>Magnoliopsida</taxon>
        <taxon>Liliopsida</taxon>
        <taxon>Poales</taxon>
        <taxon>Poaceae</taxon>
        <taxon>PACMAD clade</taxon>
        <taxon>Arundinoideae</taxon>
        <taxon>Arundineae</taxon>
        <taxon>Arundo</taxon>
    </lineage>
</organism>
<dbReference type="EMBL" id="GBRH01195009">
    <property type="protein sequence ID" value="JAE02887.1"/>
    <property type="molecule type" value="Transcribed_RNA"/>
</dbReference>